<accession>A0A7J6EJ97</accession>
<proteinExistence type="predicted"/>
<feature type="non-terminal residue" evidence="1">
    <location>
        <position position="1"/>
    </location>
</feature>
<dbReference type="GO" id="GO:0009507">
    <property type="term" value="C:chloroplast"/>
    <property type="evidence" value="ECO:0007669"/>
    <property type="project" value="TreeGrafter"/>
</dbReference>
<dbReference type="PANTHER" id="PTHR33415">
    <property type="entry name" value="PROTEIN EMBRYO DEFECTIVE 514"/>
    <property type="match status" value="1"/>
</dbReference>
<dbReference type="Proteomes" id="UP000525078">
    <property type="component" value="Unassembled WGS sequence"/>
</dbReference>
<dbReference type="InterPro" id="IPR044673">
    <property type="entry name" value="DCL-like"/>
</dbReference>
<evidence type="ECO:0000313" key="2">
    <source>
        <dbReference type="Proteomes" id="UP000525078"/>
    </source>
</evidence>
<dbReference type="EMBL" id="JAATIP010000226">
    <property type="protein sequence ID" value="KAF4358405.1"/>
    <property type="molecule type" value="Genomic_DNA"/>
</dbReference>
<dbReference type="GO" id="GO:0009658">
    <property type="term" value="P:chloroplast organization"/>
    <property type="evidence" value="ECO:0007669"/>
    <property type="project" value="TreeGrafter"/>
</dbReference>
<comment type="caution">
    <text evidence="1">The sequence shown here is derived from an EMBL/GenBank/DDBJ whole genome shotgun (WGS) entry which is preliminary data.</text>
</comment>
<evidence type="ECO:0000313" key="1">
    <source>
        <dbReference type="EMBL" id="KAF4358405.1"/>
    </source>
</evidence>
<dbReference type="Pfam" id="PF11523">
    <property type="entry name" value="DUF3223"/>
    <property type="match status" value="1"/>
</dbReference>
<gene>
    <name evidence="1" type="ORF">F8388_018269</name>
</gene>
<dbReference type="Gene3D" id="3.10.450.40">
    <property type="match status" value="1"/>
</dbReference>
<name>A0A7J6EJ97_CANSA</name>
<reference evidence="1 2" key="1">
    <citation type="journal article" date="2020" name="bioRxiv">
        <title>Sequence and annotation of 42 cannabis genomes reveals extensive copy number variation in cannabinoid synthesis and pathogen resistance genes.</title>
        <authorList>
            <person name="Mckernan K.J."/>
            <person name="Helbert Y."/>
            <person name="Kane L.T."/>
            <person name="Ebling H."/>
            <person name="Zhang L."/>
            <person name="Liu B."/>
            <person name="Eaton Z."/>
            <person name="Mclaughlin S."/>
            <person name="Kingan S."/>
            <person name="Baybayan P."/>
            <person name="Concepcion G."/>
            <person name="Jordan M."/>
            <person name="Riva A."/>
            <person name="Barbazuk W."/>
            <person name="Harkins T."/>
        </authorList>
    </citation>
    <scope>NUCLEOTIDE SEQUENCE [LARGE SCALE GENOMIC DNA]</scope>
    <source>
        <strain evidence="2">cv. Jamaican Lion 4</strain>
        <tissue evidence="1">Leaf</tissue>
    </source>
</reference>
<dbReference type="AlphaFoldDB" id="A0A7J6EJ97"/>
<sequence>SIYKIGDKLSDEHENVILEKLLPFHPAYEIKIGCGVQSIMFGFHSKF</sequence>
<organism evidence="1 2">
    <name type="scientific">Cannabis sativa</name>
    <name type="common">Hemp</name>
    <name type="synonym">Marijuana</name>
    <dbReference type="NCBI Taxonomy" id="3483"/>
    <lineage>
        <taxon>Eukaryota</taxon>
        <taxon>Viridiplantae</taxon>
        <taxon>Streptophyta</taxon>
        <taxon>Embryophyta</taxon>
        <taxon>Tracheophyta</taxon>
        <taxon>Spermatophyta</taxon>
        <taxon>Magnoliopsida</taxon>
        <taxon>eudicotyledons</taxon>
        <taxon>Gunneridae</taxon>
        <taxon>Pentapetalae</taxon>
        <taxon>rosids</taxon>
        <taxon>fabids</taxon>
        <taxon>Rosales</taxon>
        <taxon>Cannabaceae</taxon>
        <taxon>Cannabis</taxon>
    </lineage>
</organism>
<dbReference type="PANTHER" id="PTHR33415:SF15">
    <property type="entry name" value="PROTEIN DCL HOMOLOG, CHLOROPLASTIC"/>
    <property type="match status" value="1"/>
</dbReference>
<protein>
    <submittedName>
        <fullName evidence="1">Uncharacterized protein</fullName>
    </submittedName>
</protein>
<dbReference type="GO" id="GO:1901259">
    <property type="term" value="P:chloroplast rRNA processing"/>
    <property type="evidence" value="ECO:0007669"/>
    <property type="project" value="TreeGrafter"/>
</dbReference>